<name>A0A3A9W6Y9_9ACTN</name>
<comment type="caution">
    <text evidence="2">The sequence shown here is derived from an EMBL/GenBank/DDBJ whole genome shotgun (WGS) entry which is preliminary data.</text>
</comment>
<gene>
    <name evidence="3" type="ORF">D7318_15315</name>
    <name evidence="2" type="ORF">D7319_14360</name>
</gene>
<dbReference type="Proteomes" id="UP000268652">
    <property type="component" value="Unassembled WGS sequence"/>
</dbReference>
<protein>
    <submittedName>
        <fullName evidence="2">Uncharacterized protein</fullName>
    </submittedName>
</protein>
<feature type="transmembrane region" description="Helical" evidence="1">
    <location>
        <begin position="84"/>
        <end position="104"/>
    </location>
</feature>
<dbReference type="EMBL" id="RBDX01000010">
    <property type="protein sequence ID" value="RKN08579.1"/>
    <property type="molecule type" value="Genomic_DNA"/>
</dbReference>
<evidence type="ECO:0000256" key="1">
    <source>
        <dbReference type="SAM" id="Phobius"/>
    </source>
</evidence>
<keyword evidence="1" id="KW-0812">Transmembrane</keyword>
<dbReference type="Proteomes" id="UP000275024">
    <property type="component" value="Unassembled WGS sequence"/>
</dbReference>
<dbReference type="RefSeq" id="WP_120697659.1">
    <property type="nucleotide sequence ID" value="NZ_RBDX01000010.1"/>
</dbReference>
<accession>A0A3A9W6Y9</accession>
<keyword evidence="1" id="KW-1133">Transmembrane helix</keyword>
<reference evidence="4 5" key="1">
    <citation type="submission" date="2018-09" db="EMBL/GenBank/DDBJ databases">
        <title>Streptomyces sp. nov. DS1-2, an endophytic actinomycete isolated from roots of Dendrobium scabrilingue.</title>
        <authorList>
            <person name="Kuncharoen N."/>
            <person name="Kudo T."/>
            <person name="Ohkuma M."/>
            <person name="Yuki M."/>
            <person name="Tanasupawat S."/>
        </authorList>
    </citation>
    <scope>NUCLEOTIDE SEQUENCE [LARGE SCALE GENOMIC DNA]</scope>
    <source>
        <strain evidence="2 5">AZ1-7</strain>
        <strain evidence="3 4">DS1-2</strain>
    </source>
</reference>
<feature type="transmembrane region" description="Helical" evidence="1">
    <location>
        <begin position="58"/>
        <end position="77"/>
    </location>
</feature>
<dbReference type="EMBL" id="RBDY01000010">
    <property type="protein sequence ID" value="RKN21737.1"/>
    <property type="molecule type" value="Genomic_DNA"/>
</dbReference>
<sequence>MRYAYRCETCDSTAPARDTGVEAAVDRDHHREEHHTTSCPPTDLIVDFPTSGDKGGTAGRFLVVGVLMGVIQALAMWLQASRRLHTAIALTAAFVITLTLAIAWL</sequence>
<dbReference type="OrthoDB" id="9876392at2"/>
<keyword evidence="1" id="KW-0472">Membrane</keyword>
<proteinExistence type="predicted"/>
<evidence type="ECO:0000313" key="5">
    <source>
        <dbReference type="Proteomes" id="UP000275024"/>
    </source>
</evidence>
<keyword evidence="4" id="KW-1185">Reference proteome</keyword>
<evidence type="ECO:0000313" key="4">
    <source>
        <dbReference type="Proteomes" id="UP000268652"/>
    </source>
</evidence>
<dbReference type="AlphaFoldDB" id="A0A3A9W6Y9"/>
<organism evidence="2 5">
    <name type="scientific">Streptomyces radicis</name>
    <dbReference type="NCBI Taxonomy" id="1750517"/>
    <lineage>
        <taxon>Bacteria</taxon>
        <taxon>Bacillati</taxon>
        <taxon>Actinomycetota</taxon>
        <taxon>Actinomycetes</taxon>
        <taxon>Kitasatosporales</taxon>
        <taxon>Streptomycetaceae</taxon>
        <taxon>Streptomyces</taxon>
    </lineage>
</organism>
<evidence type="ECO:0000313" key="3">
    <source>
        <dbReference type="EMBL" id="RKN21737.1"/>
    </source>
</evidence>
<evidence type="ECO:0000313" key="2">
    <source>
        <dbReference type="EMBL" id="RKN08579.1"/>
    </source>
</evidence>